<organism evidence="2 3">
    <name type="scientific">Leptospirillum ferriphilum YSK</name>
    <dbReference type="NCBI Taxonomy" id="1441628"/>
    <lineage>
        <taxon>Bacteria</taxon>
        <taxon>Pseudomonadati</taxon>
        <taxon>Nitrospirota</taxon>
        <taxon>Nitrospiria</taxon>
        <taxon>Nitrospirales</taxon>
        <taxon>Nitrospiraceae</taxon>
        <taxon>Leptospirillum</taxon>
    </lineage>
</organism>
<evidence type="ECO:0000259" key="1">
    <source>
        <dbReference type="PROSITE" id="PS50846"/>
    </source>
</evidence>
<keyword evidence="3" id="KW-1185">Reference proteome</keyword>
<feature type="domain" description="HMA" evidence="1">
    <location>
        <begin position="6"/>
        <end position="72"/>
    </location>
</feature>
<dbReference type="RefSeq" id="WP_038504150.1">
    <property type="nucleotide sequence ID" value="NZ_CP007243.1"/>
</dbReference>
<dbReference type="AlphaFoldDB" id="A0A059XMS5"/>
<reference evidence="3" key="1">
    <citation type="submission" date="2014-02" db="EMBL/GenBank/DDBJ databases">
        <title>Complete genome sequence and comparative genomic analysis of the nitrogen-fixing bacterium Leptospirillum ferriphilum YSK.</title>
        <authorList>
            <person name="Guo X."/>
            <person name="Yin H."/>
            <person name="Liang Y."/>
            <person name="Hu Q."/>
            <person name="Ma L."/>
            <person name="Xiao Y."/>
            <person name="Zhang X."/>
            <person name="Qiu G."/>
            <person name="Liu X."/>
        </authorList>
    </citation>
    <scope>NUCLEOTIDE SEQUENCE [LARGE SCALE GENOMIC DNA]</scope>
    <source>
        <strain evidence="3">YSK</strain>
    </source>
</reference>
<evidence type="ECO:0000313" key="3">
    <source>
        <dbReference type="Proteomes" id="UP000027059"/>
    </source>
</evidence>
<dbReference type="PROSITE" id="PS50846">
    <property type="entry name" value="HMA_2"/>
    <property type="match status" value="1"/>
</dbReference>
<dbReference type="SUPFAM" id="SSF55008">
    <property type="entry name" value="HMA, heavy metal-associated domain"/>
    <property type="match status" value="1"/>
</dbReference>
<sequence>MFQSITFEIIGSQRLTCSGCEGRVEHLLKALEGEEQVRAQAGTQRIEILFDRAKLEATAIAERLNQAGYETRAES</sequence>
<reference evidence="2 3" key="2">
    <citation type="journal article" date="2015" name="Biomed. Res. Int.">
        <title>Effects of Arsenite Resistance on the Growth and Functional Gene Expression of Leptospirillum ferriphilum and Acidithiobacillus thiooxidans in Pure Culture and Coculture.</title>
        <authorList>
            <person name="Jiang H."/>
            <person name="Liang Y."/>
            <person name="Yin H."/>
            <person name="Xiao Y."/>
            <person name="Guo X."/>
            <person name="Xu Y."/>
            <person name="Hu Q."/>
            <person name="Liu H."/>
            <person name="Liu X."/>
        </authorList>
    </citation>
    <scope>NUCLEOTIDE SEQUENCE [LARGE SCALE GENOMIC DNA]</scope>
    <source>
        <strain evidence="2 3">YSK</strain>
    </source>
</reference>
<dbReference type="Pfam" id="PF00403">
    <property type="entry name" value="HMA"/>
    <property type="match status" value="1"/>
</dbReference>
<dbReference type="GO" id="GO:0046872">
    <property type="term" value="F:metal ion binding"/>
    <property type="evidence" value="ECO:0007669"/>
    <property type="project" value="InterPro"/>
</dbReference>
<dbReference type="CDD" id="cd00371">
    <property type="entry name" value="HMA"/>
    <property type="match status" value="1"/>
</dbReference>
<dbReference type="EMBL" id="CP007243">
    <property type="protein sequence ID" value="AIA29809.1"/>
    <property type="molecule type" value="Genomic_DNA"/>
</dbReference>
<dbReference type="InterPro" id="IPR006121">
    <property type="entry name" value="HMA_dom"/>
</dbReference>
<dbReference type="KEGG" id="lfp:Y981_00130"/>
<gene>
    <name evidence="2" type="ORF">Y981_00130</name>
</gene>
<name>A0A059XMS5_9BACT</name>
<protein>
    <submittedName>
        <fullName evidence="2">ATPase P</fullName>
    </submittedName>
</protein>
<dbReference type="InterPro" id="IPR036163">
    <property type="entry name" value="HMA_dom_sf"/>
</dbReference>
<dbReference type="Proteomes" id="UP000027059">
    <property type="component" value="Chromosome"/>
</dbReference>
<dbReference type="OrthoDB" id="9813965at2"/>
<dbReference type="HOGENOM" id="CLU_134973_10_4_0"/>
<accession>A0A059XMS5</accession>
<evidence type="ECO:0000313" key="2">
    <source>
        <dbReference type="EMBL" id="AIA29809.1"/>
    </source>
</evidence>
<proteinExistence type="predicted"/>
<dbReference type="Gene3D" id="3.30.70.100">
    <property type="match status" value="1"/>
</dbReference>